<dbReference type="PIRSF" id="PIRSF006092">
    <property type="entry name" value="GreA_GreB"/>
    <property type="match status" value="1"/>
</dbReference>
<evidence type="ECO:0000259" key="11">
    <source>
        <dbReference type="Pfam" id="PF03449"/>
    </source>
</evidence>
<evidence type="ECO:0000256" key="1">
    <source>
        <dbReference type="ARBA" id="ARBA00008213"/>
    </source>
</evidence>
<dbReference type="SUPFAM" id="SSF54534">
    <property type="entry name" value="FKBP-like"/>
    <property type="match status" value="1"/>
</dbReference>
<dbReference type="InterPro" id="IPR036953">
    <property type="entry name" value="GreA/GreB_C_sf"/>
</dbReference>
<evidence type="ECO:0000256" key="6">
    <source>
        <dbReference type="ARBA" id="ARBA00024916"/>
    </source>
</evidence>
<dbReference type="FunFam" id="1.10.287.180:FF:000001">
    <property type="entry name" value="Transcription elongation factor GreA"/>
    <property type="match status" value="1"/>
</dbReference>
<sequence>MEPYFNKMTPTGYAEIEAEIEQLKLVRPEKIQILAAARALGDLSENAEYSSAKRDLRRLEGRLRFLNKQLQYAQVVTPSNNDLVEIGKTITVEFLDDHETDTYLVVGKQEANITAGKMSFNSPLGSAVINHQVGDTVSITSPDSEYTVKIIAVTF</sequence>
<dbReference type="SUPFAM" id="SSF46557">
    <property type="entry name" value="GreA transcript cleavage protein, N-terminal domain"/>
    <property type="match status" value="1"/>
</dbReference>
<dbReference type="InterPro" id="IPR028624">
    <property type="entry name" value="Tscrpt_elong_fac_GreA/B"/>
</dbReference>
<dbReference type="RefSeq" id="WP_057890056.1">
    <property type="nucleotide sequence ID" value="NZ_AZFE01000031.1"/>
</dbReference>
<keyword evidence="12" id="KW-0648">Protein biosynthesis</keyword>
<dbReference type="PATRIC" id="fig|1423778.4.peg.1151"/>
<dbReference type="Gene3D" id="3.10.50.30">
    <property type="entry name" value="Transcription elongation factor, GreA/GreB, C-terminal domain"/>
    <property type="match status" value="1"/>
</dbReference>
<protein>
    <recommendedName>
        <fullName evidence="2 8">Transcription elongation factor GreA</fullName>
    </recommendedName>
    <alternativeName>
        <fullName evidence="7 8">Transcript cleavage factor GreA</fullName>
    </alternativeName>
</protein>
<comment type="caution">
    <text evidence="12">The sequence shown here is derived from an EMBL/GenBank/DDBJ whole genome shotgun (WGS) entry which is preliminary data.</text>
</comment>
<comment type="function">
    <text evidence="6 8 9">Necessary for efficient RNA polymerase transcription elongation past template-encoded arresting sites. The arresting sites in DNA have the property of trapping a certain fraction of elongating RNA polymerases that pass through, resulting in locked ternary complexes. Cleavage of the nascent transcript by cleavage factors such as GreA or GreB allows the resumption of elongation from the new 3'terminus. GreA releases sequences of 2 to 3 nucleotides.</text>
</comment>
<dbReference type="PROSITE" id="PS00830">
    <property type="entry name" value="GREAB_2"/>
    <property type="match status" value="1"/>
</dbReference>
<keyword evidence="12" id="KW-0251">Elongation factor</keyword>
<evidence type="ECO:0000256" key="4">
    <source>
        <dbReference type="ARBA" id="ARBA00023125"/>
    </source>
</evidence>
<dbReference type="InterPro" id="IPR018151">
    <property type="entry name" value="TF_GreA/GreB_CS"/>
</dbReference>
<dbReference type="STRING" id="1423778.FC70_GL001117"/>
<evidence type="ECO:0000313" key="12">
    <source>
        <dbReference type="EMBL" id="KRL55517.1"/>
    </source>
</evidence>
<dbReference type="HAMAP" id="MF_00105">
    <property type="entry name" value="GreA_GreB"/>
    <property type="match status" value="1"/>
</dbReference>
<dbReference type="GO" id="GO:0006354">
    <property type="term" value="P:DNA-templated transcription elongation"/>
    <property type="evidence" value="ECO:0007669"/>
    <property type="project" value="TreeGrafter"/>
</dbReference>
<evidence type="ECO:0000259" key="10">
    <source>
        <dbReference type="Pfam" id="PF01272"/>
    </source>
</evidence>
<evidence type="ECO:0000313" key="13">
    <source>
        <dbReference type="Proteomes" id="UP000051697"/>
    </source>
</evidence>
<organism evidence="12 13">
    <name type="scientific">Paucilactobacillus oligofermentans DSM 15707 = LMG 22743</name>
    <dbReference type="NCBI Taxonomy" id="1423778"/>
    <lineage>
        <taxon>Bacteria</taxon>
        <taxon>Bacillati</taxon>
        <taxon>Bacillota</taxon>
        <taxon>Bacilli</taxon>
        <taxon>Lactobacillales</taxon>
        <taxon>Lactobacillaceae</taxon>
        <taxon>Paucilactobacillus</taxon>
    </lineage>
</organism>
<dbReference type="Proteomes" id="UP000051697">
    <property type="component" value="Unassembled WGS sequence"/>
</dbReference>
<dbReference type="InterPro" id="IPR036805">
    <property type="entry name" value="Tscrpt_elong_fac_GreA/B_N_sf"/>
</dbReference>
<proteinExistence type="inferred from homology"/>
<dbReference type="GO" id="GO:0003746">
    <property type="term" value="F:translation elongation factor activity"/>
    <property type="evidence" value="ECO:0007669"/>
    <property type="project" value="UniProtKB-KW"/>
</dbReference>
<dbReference type="OrthoDB" id="9808774at2"/>
<keyword evidence="5 8" id="KW-0804">Transcription</keyword>
<dbReference type="InterPro" id="IPR022691">
    <property type="entry name" value="Tscrpt_elong_fac_GreA/B_N"/>
</dbReference>
<dbReference type="PANTHER" id="PTHR30437:SF4">
    <property type="entry name" value="TRANSCRIPTION ELONGATION FACTOR GREA"/>
    <property type="match status" value="1"/>
</dbReference>
<evidence type="ECO:0000256" key="8">
    <source>
        <dbReference type="HAMAP-Rule" id="MF_00105"/>
    </source>
</evidence>
<keyword evidence="4 8" id="KW-0238">DNA-binding</keyword>
<evidence type="ECO:0000256" key="9">
    <source>
        <dbReference type="RuleBase" id="RU000556"/>
    </source>
</evidence>
<reference evidence="12 13" key="1">
    <citation type="journal article" date="2015" name="Genome Announc.">
        <title>Expanding the biotechnology potential of lactobacilli through comparative genomics of 213 strains and associated genera.</title>
        <authorList>
            <person name="Sun Z."/>
            <person name="Harris H.M."/>
            <person name="McCann A."/>
            <person name="Guo C."/>
            <person name="Argimon S."/>
            <person name="Zhang W."/>
            <person name="Yang X."/>
            <person name="Jeffery I.B."/>
            <person name="Cooney J.C."/>
            <person name="Kagawa T.F."/>
            <person name="Liu W."/>
            <person name="Song Y."/>
            <person name="Salvetti E."/>
            <person name="Wrobel A."/>
            <person name="Rasinkangas P."/>
            <person name="Parkhill J."/>
            <person name="Rea M.C."/>
            <person name="O'Sullivan O."/>
            <person name="Ritari J."/>
            <person name="Douillard F.P."/>
            <person name="Paul Ross R."/>
            <person name="Yang R."/>
            <person name="Briner A.E."/>
            <person name="Felis G.E."/>
            <person name="de Vos W.M."/>
            <person name="Barrangou R."/>
            <person name="Klaenhammer T.R."/>
            <person name="Caufield P.W."/>
            <person name="Cui Y."/>
            <person name="Zhang H."/>
            <person name="O'Toole P.W."/>
        </authorList>
    </citation>
    <scope>NUCLEOTIDE SEQUENCE [LARGE SCALE GENOMIC DNA]</scope>
    <source>
        <strain evidence="12 13">DSM 15707</strain>
    </source>
</reference>
<evidence type="ECO:0000256" key="2">
    <source>
        <dbReference type="ARBA" id="ARBA00013729"/>
    </source>
</evidence>
<evidence type="ECO:0000256" key="7">
    <source>
        <dbReference type="ARBA" id="ARBA00030776"/>
    </source>
</evidence>
<comment type="similarity">
    <text evidence="1 8 9">Belongs to the GreA/GreB family.</text>
</comment>
<dbReference type="NCBIfam" id="TIGR01462">
    <property type="entry name" value="greA"/>
    <property type="match status" value="1"/>
</dbReference>
<dbReference type="Pfam" id="PF01272">
    <property type="entry name" value="GreA_GreB"/>
    <property type="match status" value="1"/>
</dbReference>
<feature type="domain" description="Transcription elongation factor GreA/GreB N-terminal" evidence="11">
    <location>
        <begin position="7"/>
        <end position="75"/>
    </location>
</feature>
<keyword evidence="3 8" id="KW-0805">Transcription regulation</keyword>
<dbReference type="GO" id="GO:0070063">
    <property type="term" value="F:RNA polymerase binding"/>
    <property type="evidence" value="ECO:0007669"/>
    <property type="project" value="InterPro"/>
</dbReference>
<dbReference type="GO" id="GO:0003677">
    <property type="term" value="F:DNA binding"/>
    <property type="evidence" value="ECO:0007669"/>
    <property type="project" value="UniProtKB-UniRule"/>
</dbReference>
<dbReference type="Gene3D" id="1.10.287.180">
    <property type="entry name" value="Transcription elongation factor, GreA/GreB, N-terminal domain"/>
    <property type="match status" value="1"/>
</dbReference>
<dbReference type="AlphaFoldDB" id="A0A0R1RER0"/>
<feature type="domain" description="Transcription elongation factor GreA/GreB C-terminal" evidence="10">
    <location>
        <begin position="81"/>
        <end position="154"/>
    </location>
</feature>
<evidence type="ECO:0000256" key="5">
    <source>
        <dbReference type="ARBA" id="ARBA00023163"/>
    </source>
</evidence>
<dbReference type="InterPro" id="IPR006359">
    <property type="entry name" value="Tscrpt_elong_fac_GreA"/>
</dbReference>
<dbReference type="GO" id="GO:0032784">
    <property type="term" value="P:regulation of DNA-templated transcription elongation"/>
    <property type="evidence" value="ECO:0007669"/>
    <property type="project" value="UniProtKB-UniRule"/>
</dbReference>
<keyword evidence="13" id="KW-1185">Reference proteome</keyword>
<dbReference type="InterPro" id="IPR001437">
    <property type="entry name" value="Tscrpt_elong_fac_GreA/B_C"/>
</dbReference>
<dbReference type="KEGG" id="lol:LACOL_0187"/>
<evidence type="ECO:0000256" key="3">
    <source>
        <dbReference type="ARBA" id="ARBA00023015"/>
    </source>
</evidence>
<dbReference type="NCBIfam" id="NF001263">
    <property type="entry name" value="PRK00226.1-4"/>
    <property type="match status" value="1"/>
</dbReference>
<name>A0A0R1RER0_9LACO</name>
<dbReference type="InterPro" id="IPR023459">
    <property type="entry name" value="Tscrpt_elong_fac_GreA/B_fam"/>
</dbReference>
<dbReference type="PANTHER" id="PTHR30437">
    <property type="entry name" value="TRANSCRIPTION ELONGATION FACTOR GREA"/>
    <property type="match status" value="1"/>
</dbReference>
<dbReference type="EMBL" id="AZFE01000031">
    <property type="protein sequence ID" value="KRL55517.1"/>
    <property type="molecule type" value="Genomic_DNA"/>
</dbReference>
<gene>
    <name evidence="8" type="primary">greA</name>
    <name evidence="12" type="ORF">FC70_GL001117</name>
</gene>
<dbReference type="Pfam" id="PF03449">
    <property type="entry name" value="GreA_GreB_N"/>
    <property type="match status" value="1"/>
</dbReference>
<accession>A0A0R1RER0</accession>